<dbReference type="SUPFAM" id="SSF56935">
    <property type="entry name" value="Porins"/>
    <property type="match status" value="1"/>
</dbReference>
<accession>A0A7W8LCR4</accession>
<protein>
    <submittedName>
        <fullName evidence="2 3">Porin</fullName>
    </submittedName>
</protein>
<dbReference type="GO" id="GO:0016020">
    <property type="term" value="C:membrane"/>
    <property type="evidence" value="ECO:0007669"/>
    <property type="project" value="InterPro"/>
</dbReference>
<dbReference type="EMBL" id="JACHDE010000021">
    <property type="protein sequence ID" value="MBB5404632.1"/>
    <property type="molecule type" value="Genomic_DNA"/>
</dbReference>
<reference evidence="3 5" key="1">
    <citation type="submission" date="2019-08" db="EMBL/GenBank/DDBJ databases">
        <title>Paraburkholderia simonii sp. nov. and P. youngii sp. nov. Brazilian and Mexican Mimosa-associated rhizobia.</title>
        <authorList>
            <person name="Mavima L."/>
            <person name="Beukes C.W."/>
            <person name="Palmer M."/>
            <person name="De Meyer S.E."/>
            <person name="James E.K."/>
            <person name="Maluk M."/>
            <person name="Avontuur J.R."/>
            <person name="Chan W.Y."/>
            <person name="Venter S.N."/>
            <person name="Steenkamp E.T."/>
        </authorList>
    </citation>
    <scope>NUCLEOTIDE SEQUENCE [LARGE SCALE GENOMIC DNA]</scope>
    <source>
        <strain evidence="3 5">JPY454</strain>
    </source>
</reference>
<dbReference type="GO" id="GO:0015288">
    <property type="term" value="F:porin activity"/>
    <property type="evidence" value="ECO:0007669"/>
    <property type="project" value="InterPro"/>
</dbReference>
<dbReference type="CDD" id="cd00342">
    <property type="entry name" value="gram_neg_porins"/>
    <property type="match status" value="1"/>
</dbReference>
<dbReference type="InterPro" id="IPR023614">
    <property type="entry name" value="Porin_dom_sf"/>
</dbReference>
<dbReference type="Pfam" id="PF13609">
    <property type="entry name" value="Porin_4"/>
    <property type="match status" value="1"/>
</dbReference>
<dbReference type="Proteomes" id="UP000821598">
    <property type="component" value="Unassembled WGS sequence"/>
</dbReference>
<keyword evidence="5" id="KW-1185">Reference proteome</keyword>
<sequence>MTPNPNGAVTNDYGGAPFFPFQHSPLSSTVGVDRQRIAGIGASYAFSNITVNGMFTNVKYEYRDGTSLRISDYDVNINYALSPSLFFNAGYVYTDGQLHNAPGDPRWHMASVSLDYFLSKRTDVILSTVGLRSLGGGTCSARLNMFRQTSEQPSFKNAS</sequence>
<evidence type="ECO:0000313" key="2">
    <source>
        <dbReference type="EMBL" id="MBB5404632.1"/>
    </source>
</evidence>
<dbReference type="Gene3D" id="2.40.160.10">
    <property type="entry name" value="Porin"/>
    <property type="match status" value="1"/>
</dbReference>
<dbReference type="Proteomes" id="UP000592820">
    <property type="component" value="Unassembled WGS sequence"/>
</dbReference>
<proteinExistence type="predicted"/>
<comment type="caution">
    <text evidence="2">The sequence shown here is derived from an EMBL/GenBank/DDBJ whole genome shotgun (WGS) entry which is preliminary data.</text>
</comment>
<evidence type="ECO:0000313" key="5">
    <source>
        <dbReference type="Proteomes" id="UP000821598"/>
    </source>
</evidence>
<evidence type="ECO:0000313" key="4">
    <source>
        <dbReference type="Proteomes" id="UP000592820"/>
    </source>
</evidence>
<feature type="domain" description="Porin" evidence="1">
    <location>
        <begin position="25"/>
        <end position="124"/>
    </location>
</feature>
<evidence type="ECO:0000313" key="3">
    <source>
        <dbReference type="EMBL" id="NVI08945.1"/>
    </source>
</evidence>
<gene>
    <name evidence="3" type="ORF">FSB64_35520</name>
    <name evidence="2" type="ORF">HDG41_006728</name>
</gene>
<organism evidence="2 4">
    <name type="scientific">Paraburkholderia youngii</name>
    <dbReference type="NCBI Taxonomy" id="2782701"/>
    <lineage>
        <taxon>Bacteria</taxon>
        <taxon>Pseudomonadati</taxon>
        <taxon>Pseudomonadota</taxon>
        <taxon>Betaproteobacteria</taxon>
        <taxon>Burkholderiales</taxon>
        <taxon>Burkholderiaceae</taxon>
        <taxon>Paraburkholderia</taxon>
    </lineage>
</organism>
<dbReference type="InterPro" id="IPR033900">
    <property type="entry name" value="Gram_neg_porin_domain"/>
</dbReference>
<dbReference type="AlphaFoldDB" id="A0A7W8LCR4"/>
<dbReference type="EMBL" id="VOMC01000059">
    <property type="protein sequence ID" value="NVI08945.1"/>
    <property type="molecule type" value="Genomic_DNA"/>
</dbReference>
<reference evidence="2 4" key="2">
    <citation type="submission" date="2020-08" db="EMBL/GenBank/DDBJ databases">
        <title>Genomic Encyclopedia of Type Strains, Phase IV (KMG-V): Genome sequencing to study the core and pangenomes of soil and plant-associated prokaryotes.</title>
        <authorList>
            <person name="Whitman W."/>
        </authorList>
    </citation>
    <scope>NUCLEOTIDE SEQUENCE [LARGE SCALE GENOMIC DNA]</scope>
    <source>
        <strain evidence="2 4">JPY162</strain>
    </source>
</reference>
<name>A0A7W8LCR4_9BURK</name>
<evidence type="ECO:0000259" key="1">
    <source>
        <dbReference type="Pfam" id="PF13609"/>
    </source>
</evidence>